<dbReference type="FunFam" id="3.30.450.20:FF:000099">
    <property type="entry name" value="Sensory box sensor histidine kinase"/>
    <property type="match status" value="1"/>
</dbReference>
<evidence type="ECO:0000313" key="9">
    <source>
        <dbReference type="EMBL" id="RNI30431.1"/>
    </source>
</evidence>
<evidence type="ECO:0000313" key="10">
    <source>
        <dbReference type="Proteomes" id="UP000272117"/>
    </source>
</evidence>
<comment type="caution">
    <text evidence="9">The sequence shown here is derived from an EMBL/GenBank/DDBJ whole genome shotgun (WGS) entry which is preliminary data.</text>
</comment>
<sequence length="1171" mass="134820">MHSTPDFSLNLPQVFEALPDCYLVLSADFVIQGVTESYLTSTFTSREQLVGNSFFEVFTSQEDQQDAAILRHLKQSFDRVLKTKKPDSMPVQHFNLKDPERPNLKLERYWKSLNTPVLDDKGEVLYILHRVEDVIKIIRQSHKLENLTRQEEDTKAIANESQLLWYIGQEKVKRAYEKLEEEHRRFKEAQALGHIGSFERNYSEETLNCSDEFYRIYGLEPQSEEITTEKLIAFSHPEEREILRERIWQAQIFLEPLELTHRIIWRNGTIRYVHRRAVLTPDAQGKPLKVYGTIQDITSQVMAQEKVQSSEALLRKAEAIGQTGSYEGDLITRKFRFSDNMYQLLGLQLQSLVPDLDFIDSISHPADAAQVREIIGKAVQSKHPYQYTRRIYRPDGEMRYLLSNGKVVCDEAGNAIKIVGTAQDITEKKRAEEEIKETKDLLEATFNASLNGIEVFQAVRNDAGEIIDFEWLLVNHTTERYAGRTDLRGHKWLATYPELRQTGMFHQCRKVVETGQVLDYEHFDQYKDFTAWFQTMGVPYRDGLILTWTDITNRKKAEAELTQKAELLQTIVDTAFGGMELLAAIRDQEGKITDFRYLMVNTVQARYANISREKMVGNTVLAFFPSLKSTGAWECLLRVMETGEPIQQLEKYHADGLDGWFEQHYEKINDGILVWNVDVTPIKKAEIERRESEERTRKFIDSLPQMAWTAATNGGSTYYNQKTYDYTGLTFEQMKEYGWDQIYQEAERAQVEQEWKTAIASGKEYRKQSLMRRGDGAYRWQLVIAQPVKDHAGNITSWAGTVTDIHERVIAEQELQENRQLLKAVIDASINGIQAFRAIRDEENQLIDFEWILTNQVTDNFLQKNDLVGKRLTDKYPGTKPVGIFDKMKQVNKTGKTAHFEVWYPYDALHHWFQFIVVKMGDGVVLTFQDITERKKLEEQRLQWELQKQQELLHAILETEEREKKRIAENLHNGLGQVLFAVKMQLDLLNPEESVKSAAQTKAFWQRTDQLLTNAIELTQTISHELTPTVLETFGLSAVLVDICKQLSTKNLKVHCKIDFKSVLEKHLQTAIYRIVQELLNNIVKHAHATLASITVLEEKSGILIIAQDNGKGFKAKPLPSKGMGLIGIGDRVKLLNGTLDIYSSGPGTTITIKLPLKNNHPGVRKTEVVL</sequence>
<evidence type="ECO:0000256" key="3">
    <source>
        <dbReference type="ARBA" id="ARBA00022553"/>
    </source>
</evidence>
<dbReference type="Pfam" id="PF08447">
    <property type="entry name" value="PAS_3"/>
    <property type="match status" value="3"/>
</dbReference>
<dbReference type="NCBIfam" id="TIGR00229">
    <property type="entry name" value="sensory_box"/>
    <property type="match status" value="3"/>
</dbReference>
<dbReference type="Gene3D" id="3.30.450.20">
    <property type="entry name" value="PAS domain"/>
    <property type="match status" value="7"/>
</dbReference>
<dbReference type="InterPro" id="IPR011712">
    <property type="entry name" value="Sig_transdc_His_kin_sub3_dim/P"/>
</dbReference>
<keyword evidence="10" id="KW-1185">Reference proteome</keyword>
<dbReference type="InterPro" id="IPR000014">
    <property type="entry name" value="PAS"/>
</dbReference>
<dbReference type="PANTHER" id="PTHR43304">
    <property type="entry name" value="PHYTOCHROME-LIKE PROTEIN CPH1"/>
    <property type="match status" value="1"/>
</dbReference>
<evidence type="ECO:0000256" key="4">
    <source>
        <dbReference type="ARBA" id="ARBA00022679"/>
    </source>
</evidence>
<name>A0A3M9MY10_9BACT</name>
<dbReference type="PROSITE" id="PS50113">
    <property type="entry name" value="PAC"/>
    <property type="match status" value="3"/>
</dbReference>
<dbReference type="Pfam" id="PF02518">
    <property type="entry name" value="HATPase_c"/>
    <property type="match status" value="1"/>
</dbReference>
<dbReference type="InterPro" id="IPR052162">
    <property type="entry name" value="Sensor_kinase/Photoreceptor"/>
</dbReference>
<feature type="domain" description="PAS" evidence="7">
    <location>
        <begin position="692"/>
        <end position="762"/>
    </location>
</feature>
<organism evidence="9 10">
    <name type="scientific">Rufibacter latericius</name>
    <dbReference type="NCBI Taxonomy" id="2487040"/>
    <lineage>
        <taxon>Bacteria</taxon>
        <taxon>Pseudomonadati</taxon>
        <taxon>Bacteroidota</taxon>
        <taxon>Cytophagia</taxon>
        <taxon>Cytophagales</taxon>
        <taxon>Hymenobacteraceae</taxon>
        <taxon>Rufibacter</taxon>
    </lineage>
</organism>
<dbReference type="Gene3D" id="3.30.565.10">
    <property type="entry name" value="Histidine kinase-like ATPase, C-terminal domain"/>
    <property type="match status" value="1"/>
</dbReference>
<dbReference type="Pfam" id="PF07730">
    <property type="entry name" value="HisKA_3"/>
    <property type="match status" value="1"/>
</dbReference>
<dbReference type="PANTHER" id="PTHR43304:SF1">
    <property type="entry name" value="PAC DOMAIN-CONTAINING PROTEIN"/>
    <property type="match status" value="1"/>
</dbReference>
<comment type="catalytic activity">
    <reaction evidence="1">
        <text>ATP + protein L-histidine = ADP + protein N-phospho-L-histidine.</text>
        <dbReference type="EC" id="2.7.13.3"/>
    </reaction>
</comment>
<dbReference type="InterPro" id="IPR013656">
    <property type="entry name" value="PAS_4"/>
</dbReference>
<dbReference type="RefSeq" id="WP_123125649.1">
    <property type="nucleotide sequence ID" value="NZ_RJJD01000002.1"/>
</dbReference>
<evidence type="ECO:0000259" key="7">
    <source>
        <dbReference type="PROSITE" id="PS50112"/>
    </source>
</evidence>
<dbReference type="CDD" id="cd00130">
    <property type="entry name" value="PAS"/>
    <property type="match status" value="3"/>
</dbReference>
<dbReference type="InterPro" id="IPR005467">
    <property type="entry name" value="His_kinase_dom"/>
</dbReference>
<evidence type="ECO:0000256" key="2">
    <source>
        <dbReference type="ARBA" id="ARBA00012438"/>
    </source>
</evidence>
<keyword evidence="5" id="KW-0418">Kinase</keyword>
<dbReference type="SMART" id="SM00091">
    <property type="entry name" value="PAS"/>
    <property type="match status" value="5"/>
</dbReference>
<dbReference type="GO" id="GO:0046983">
    <property type="term" value="F:protein dimerization activity"/>
    <property type="evidence" value="ECO:0007669"/>
    <property type="project" value="InterPro"/>
</dbReference>
<dbReference type="Gene3D" id="2.10.70.100">
    <property type="match status" value="2"/>
</dbReference>
<evidence type="ECO:0000259" key="6">
    <source>
        <dbReference type="PROSITE" id="PS50109"/>
    </source>
</evidence>
<keyword evidence="3" id="KW-0597">Phosphoprotein</keyword>
<evidence type="ECO:0000259" key="8">
    <source>
        <dbReference type="PROSITE" id="PS50113"/>
    </source>
</evidence>
<dbReference type="SUPFAM" id="SSF55785">
    <property type="entry name" value="PYP-like sensor domain (PAS domain)"/>
    <property type="match status" value="7"/>
</dbReference>
<dbReference type="PROSITE" id="PS50112">
    <property type="entry name" value="PAS"/>
    <property type="match status" value="1"/>
</dbReference>
<dbReference type="AlphaFoldDB" id="A0A3M9MY10"/>
<evidence type="ECO:0000256" key="5">
    <source>
        <dbReference type="ARBA" id="ARBA00022777"/>
    </source>
</evidence>
<feature type="domain" description="PAC" evidence="8">
    <location>
        <begin position="257"/>
        <end position="309"/>
    </location>
</feature>
<dbReference type="Pfam" id="PF08448">
    <property type="entry name" value="PAS_4"/>
    <property type="match status" value="2"/>
</dbReference>
<accession>A0A3M9MY10</accession>
<protein>
    <recommendedName>
        <fullName evidence="2">histidine kinase</fullName>
        <ecNumber evidence="2">2.7.13.3</ecNumber>
    </recommendedName>
</protein>
<gene>
    <name evidence="9" type="ORF">EFB08_03960</name>
</gene>
<dbReference type="OrthoDB" id="5401121at2"/>
<dbReference type="SMART" id="SM00086">
    <property type="entry name" value="PAC"/>
    <property type="match status" value="3"/>
</dbReference>
<dbReference type="InterPro" id="IPR035965">
    <property type="entry name" value="PAS-like_dom_sf"/>
</dbReference>
<feature type="domain" description="PAC" evidence="8">
    <location>
        <begin position="385"/>
        <end position="437"/>
    </location>
</feature>
<dbReference type="SMART" id="SM00387">
    <property type="entry name" value="HATPase_c"/>
    <property type="match status" value="1"/>
</dbReference>
<dbReference type="Gene3D" id="1.20.5.1930">
    <property type="match status" value="1"/>
</dbReference>
<evidence type="ECO:0000256" key="1">
    <source>
        <dbReference type="ARBA" id="ARBA00000085"/>
    </source>
</evidence>
<reference evidence="9 10" key="1">
    <citation type="submission" date="2018-11" db="EMBL/GenBank/DDBJ databases">
        <title>Rufibacter latericius sp. nov., isolated from water in Baiyang Lake.</title>
        <authorList>
            <person name="Yang Y."/>
        </authorList>
    </citation>
    <scope>NUCLEOTIDE SEQUENCE [LARGE SCALE GENOMIC DNA]</scope>
    <source>
        <strain evidence="9 10">R-22-1c-1</strain>
    </source>
</reference>
<dbReference type="InterPro" id="IPR003594">
    <property type="entry name" value="HATPase_dom"/>
</dbReference>
<dbReference type="EMBL" id="RJJD01000002">
    <property type="protein sequence ID" value="RNI30431.1"/>
    <property type="molecule type" value="Genomic_DNA"/>
</dbReference>
<dbReference type="EC" id="2.7.13.3" evidence="2"/>
<dbReference type="InterPro" id="IPR000700">
    <property type="entry name" value="PAS-assoc_C"/>
</dbReference>
<dbReference type="CDD" id="cd16917">
    <property type="entry name" value="HATPase_UhpB-NarQ-NarX-like"/>
    <property type="match status" value="1"/>
</dbReference>
<feature type="domain" description="PAC" evidence="8">
    <location>
        <begin position="765"/>
        <end position="817"/>
    </location>
</feature>
<dbReference type="InterPro" id="IPR013655">
    <property type="entry name" value="PAS_fold_3"/>
</dbReference>
<proteinExistence type="predicted"/>
<dbReference type="PROSITE" id="PS50109">
    <property type="entry name" value="HIS_KIN"/>
    <property type="match status" value="1"/>
</dbReference>
<feature type="domain" description="Histidine kinase" evidence="6">
    <location>
        <begin position="966"/>
        <end position="1159"/>
    </location>
</feature>
<keyword evidence="4" id="KW-0808">Transferase</keyword>
<dbReference type="SUPFAM" id="SSF55874">
    <property type="entry name" value="ATPase domain of HSP90 chaperone/DNA topoisomerase II/histidine kinase"/>
    <property type="match status" value="1"/>
</dbReference>
<dbReference type="GO" id="GO:0016020">
    <property type="term" value="C:membrane"/>
    <property type="evidence" value="ECO:0007669"/>
    <property type="project" value="InterPro"/>
</dbReference>
<dbReference type="InterPro" id="IPR001610">
    <property type="entry name" value="PAC"/>
</dbReference>
<dbReference type="GO" id="GO:0000155">
    <property type="term" value="F:phosphorelay sensor kinase activity"/>
    <property type="evidence" value="ECO:0007669"/>
    <property type="project" value="InterPro"/>
</dbReference>
<dbReference type="Proteomes" id="UP000272117">
    <property type="component" value="Unassembled WGS sequence"/>
</dbReference>
<dbReference type="InterPro" id="IPR036890">
    <property type="entry name" value="HATPase_C_sf"/>
</dbReference>